<protein>
    <submittedName>
        <fullName evidence="2">Uncharacterized protein</fullName>
    </submittedName>
</protein>
<proteinExistence type="predicted"/>
<evidence type="ECO:0000313" key="2">
    <source>
        <dbReference type="EMBL" id="KAF8465811.1"/>
    </source>
</evidence>
<reference evidence="2" key="1">
    <citation type="submission" date="2019-10" db="EMBL/GenBank/DDBJ databases">
        <authorList>
            <consortium name="DOE Joint Genome Institute"/>
            <person name="Kuo A."/>
            <person name="Miyauchi S."/>
            <person name="Kiss E."/>
            <person name="Drula E."/>
            <person name="Kohler A."/>
            <person name="Sanchez-Garcia M."/>
            <person name="Andreopoulos B."/>
            <person name="Barry K.W."/>
            <person name="Bonito G."/>
            <person name="Buee M."/>
            <person name="Carver A."/>
            <person name="Chen C."/>
            <person name="Cichocki N."/>
            <person name="Clum A."/>
            <person name="Culley D."/>
            <person name="Crous P.W."/>
            <person name="Fauchery L."/>
            <person name="Girlanda M."/>
            <person name="Hayes R."/>
            <person name="Keri Z."/>
            <person name="LaButti K."/>
            <person name="Lipzen A."/>
            <person name="Lombard V."/>
            <person name="Magnuson J."/>
            <person name="Maillard F."/>
            <person name="Morin E."/>
            <person name="Murat C."/>
            <person name="Nolan M."/>
            <person name="Ohm R."/>
            <person name="Pangilinan J."/>
            <person name="Pereira M."/>
            <person name="Perotto S."/>
            <person name="Peter M."/>
            <person name="Riley R."/>
            <person name="Sitrit Y."/>
            <person name="Stielow B."/>
            <person name="Szollosi G."/>
            <person name="Zifcakova L."/>
            <person name="Stursova M."/>
            <person name="Spatafora J.W."/>
            <person name="Tedersoo L."/>
            <person name="Vaario L.-M."/>
            <person name="Yamada A."/>
            <person name="Yan M."/>
            <person name="Wang P."/>
            <person name="Xu J."/>
            <person name="Bruns T."/>
            <person name="Baldrian P."/>
            <person name="Vilgalys R."/>
            <person name="Henrissat B."/>
            <person name="Grigoriev I.V."/>
            <person name="Hibbett D."/>
            <person name="Nagy L.G."/>
            <person name="Martin F.M."/>
        </authorList>
    </citation>
    <scope>NUCLEOTIDE SEQUENCE</scope>
    <source>
        <strain evidence="2">Prilba</strain>
    </source>
</reference>
<comment type="caution">
    <text evidence="2">The sequence shown here is derived from an EMBL/GenBank/DDBJ whole genome shotgun (WGS) entry which is preliminary data.</text>
</comment>
<dbReference type="AlphaFoldDB" id="A0A9P5MNQ0"/>
<name>A0A9P5MNQ0_9AGAM</name>
<feature type="chain" id="PRO_5040202792" evidence="1">
    <location>
        <begin position="37"/>
        <end position="169"/>
    </location>
</feature>
<evidence type="ECO:0000256" key="1">
    <source>
        <dbReference type="SAM" id="SignalP"/>
    </source>
</evidence>
<dbReference type="Proteomes" id="UP000759537">
    <property type="component" value="Unassembled WGS sequence"/>
</dbReference>
<feature type="signal peptide" evidence="1">
    <location>
        <begin position="1"/>
        <end position="36"/>
    </location>
</feature>
<evidence type="ECO:0000313" key="3">
    <source>
        <dbReference type="Proteomes" id="UP000759537"/>
    </source>
</evidence>
<gene>
    <name evidence="2" type="ORF">DFH94DRAFT_782682</name>
</gene>
<keyword evidence="3" id="KW-1185">Reference proteome</keyword>
<accession>A0A9P5MNQ0</accession>
<reference evidence="2" key="2">
    <citation type="journal article" date="2020" name="Nat. Commun.">
        <title>Large-scale genome sequencing of mycorrhizal fungi provides insights into the early evolution of symbiotic traits.</title>
        <authorList>
            <person name="Miyauchi S."/>
            <person name="Kiss E."/>
            <person name="Kuo A."/>
            <person name="Drula E."/>
            <person name="Kohler A."/>
            <person name="Sanchez-Garcia M."/>
            <person name="Morin E."/>
            <person name="Andreopoulos B."/>
            <person name="Barry K.W."/>
            <person name="Bonito G."/>
            <person name="Buee M."/>
            <person name="Carver A."/>
            <person name="Chen C."/>
            <person name="Cichocki N."/>
            <person name="Clum A."/>
            <person name="Culley D."/>
            <person name="Crous P.W."/>
            <person name="Fauchery L."/>
            <person name="Girlanda M."/>
            <person name="Hayes R.D."/>
            <person name="Keri Z."/>
            <person name="LaButti K."/>
            <person name="Lipzen A."/>
            <person name="Lombard V."/>
            <person name="Magnuson J."/>
            <person name="Maillard F."/>
            <person name="Murat C."/>
            <person name="Nolan M."/>
            <person name="Ohm R.A."/>
            <person name="Pangilinan J."/>
            <person name="Pereira M.F."/>
            <person name="Perotto S."/>
            <person name="Peter M."/>
            <person name="Pfister S."/>
            <person name="Riley R."/>
            <person name="Sitrit Y."/>
            <person name="Stielow J.B."/>
            <person name="Szollosi G."/>
            <person name="Zifcakova L."/>
            <person name="Stursova M."/>
            <person name="Spatafora J.W."/>
            <person name="Tedersoo L."/>
            <person name="Vaario L.M."/>
            <person name="Yamada A."/>
            <person name="Yan M."/>
            <person name="Wang P."/>
            <person name="Xu J."/>
            <person name="Bruns T."/>
            <person name="Baldrian P."/>
            <person name="Vilgalys R."/>
            <person name="Dunand C."/>
            <person name="Henrissat B."/>
            <person name="Grigoriev I.V."/>
            <person name="Hibbett D."/>
            <person name="Nagy L.G."/>
            <person name="Martin F.M."/>
        </authorList>
    </citation>
    <scope>NUCLEOTIDE SEQUENCE</scope>
    <source>
        <strain evidence="2">Prilba</strain>
    </source>
</reference>
<dbReference type="EMBL" id="WHVB01000045">
    <property type="protein sequence ID" value="KAF8465811.1"/>
    <property type="molecule type" value="Genomic_DNA"/>
</dbReference>
<keyword evidence="1" id="KW-0732">Signal</keyword>
<organism evidence="2 3">
    <name type="scientific">Russula ochroleuca</name>
    <dbReference type="NCBI Taxonomy" id="152965"/>
    <lineage>
        <taxon>Eukaryota</taxon>
        <taxon>Fungi</taxon>
        <taxon>Dikarya</taxon>
        <taxon>Basidiomycota</taxon>
        <taxon>Agaricomycotina</taxon>
        <taxon>Agaricomycetes</taxon>
        <taxon>Russulales</taxon>
        <taxon>Russulaceae</taxon>
        <taxon>Russula</taxon>
    </lineage>
</organism>
<sequence>MHLHTVISRTPFLGTLSSALVVTTLVLATAFDPTYADYDAPRVPVFLVRCPKRSPSPMRPGHDRLHHNDGDHRLVIALSLVLWRLGVTLRGPRPPAGDLWPRYALREPLIRCQFGQFDCLSFVPLNGCVASGEVCHDAIAGSNPDADINMITTCYPTTYTAWALLSLIF</sequence>